<organism evidence="7 8">
    <name type="scientific">Paenibacillus rigui</name>
    <dbReference type="NCBI Taxonomy" id="554312"/>
    <lineage>
        <taxon>Bacteria</taxon>
        <taxon>Bacillati</taxon>
        <taxon>Bacillota</taxon>
        <taxon>Bacilli</taxon>
        <taxon>Bacillales</taxon>
        <taxon>Paenibacillaceae</taxon>
        <taxon>Paenibacillus</taxon>
    </lineage>
</organism>
<dbReference type="GO" id="GO:0006824">
    <property type="term" value="P:cobalt ion transport"/>
    <property type="evidence" value="ECO:0007669"/>
    <property type="project" value="InterPro"/>
</dbReference>
<dbReference type="AlphaFoldDB" id="A0A229UP59"/>
<evidence type="ECO:0000256" key="1">
    <source>
        <dbReference type="ARBA" id="ARBA00004651"/>
    </source>
</evidence>
<keyword evidence="2" id="KW-1003">Cell membrane</keyword>
<evidence type="ECO:0000256" key="5">
    <source>
        <dbReference type="ARBA" id="ARBA00023136"/>
    </source>
</evidence>
<dbReference type="InterPro" id="IPR003339">
    <property type="entry name" value="ABC/ECF_trnsptr_transmembrane"/>
</dbReference>
<keyword evidence="8" id="KW-1185">Reference proteome</keyword>
<evidence type="ECO:0000313" key="8">
    <source>
        <dbReference type="Proteomes" id="UP000215509"/>
    </source>
</evidence>
<feature type="transmembrane region" description="Helical" evidence="6">
    <location>
        <begin position="102"/>
        <end position="120"/>
    </location>
</feature>
<keyword evidence="5 6" id="KW-0472">Membrane</keyword>
<dbReference type="InterPro" id="IPR012809">
    <property type="entry name" value="ECF_CbiQ"/>
</dbReference>
<evidence type="ECO:0000256" key="6">
    <source>
        <dbReference type="SAM" id="Phobius"/>
    </source>
</evidence>
<gene>
    <name evidence="7" type="primary">cbiQ</name>
    <name evidence="7" type="ORF">CF651_16175</name>
</gene>
<protein>
    <submittedName>
        <fullName evidence="7">Cobalt ECF transporter T component CbiQ</fullName>
    </submittedName>
</protein>
<reference evidence="7 8" key="1">
    <citation type="submission" date="2017-07" db="EMBL/GenBank/DDBJ databases">
        <title>Genome sequencing and assembly of Paenibacillus rigui.</title>
        <authorList>
            <person name="Mayilraj S."/>
        </authorList>
    </citation>
    <scope>NUCLEOTIDE SEQUENCE [LARGE SCALE GENOMIC DNA]</scope>
    <source>
        <strain evidence="7 8">JCM 16352</strain>
    </source>
</reference>
<evidence type="ECO:0000313" key="7">
    <source>
        <dbReference type="EMBL" id="OXM85143.1"/>
    </source>
</evidence>
<comment type="subcellular location">
    <subcellularLocation>
        <location evidence="1">Cell membrane</location>
        <topology evidence="1">Multi-pass membrane protein</topology>
    </subcellularLocation>
</comment>
<feature type="transmembrane region" description="Helical" evidence="6">
    <location>
        <begin position="25"/>
        <end position="50"/>
    </location>
</feature>
<feature type="transmembrane region" description="Helical" evidence="6">
    <location>
        <begin position="62"/>
        <end position="82"/>
    </location>
</feature>
<accession>A0A229UP59</accession>
<sequence length="276" mass="31159">MIKLIDSLSYRNKLRSVSSLWKCGFAAVLFLFSYVSHPVLQLLVGFLMLLWTVRYAGIPLKYYVLLIGAPCLFYAASLPPLLLEVQPAGSLPVSAGESGASAYYPTMTLFTWAAHTVYISGSGMEQAFMLFTRIIGCLSCMTFVMLTTPMSELFQVMKKLRMPALVLELMQIMYRFLFLLTDTAQSMYTAQKARGGQSGFRGGLQDTAMLIVRLFGKTMQRYKDLSHGLVARGFTEEIRMAPYEGKPMPTRYKWESTVSIALLLLIEVWLRWGEHD</sequence>
<comment type="caution">
    <text evidence="7">The sequence shown here is derived from an EMBL/GenBank/DDBJ whole genome shotgun (WGS) entry which is preliminary data.</text>
</comment>
<dbReference type="CDD" id="cd16914">
    <property type="entry name" value="EcfT"/>
    <property type="match status" value="1"/>
</dbReference>
<feature type="transmembrane region" description="Helical" evidence="6">
    <location>
        <begin position="127"/>
        <end position="148"/>
    </location>
</feature>
<evidence type="ECO:0000256" key="3">
    <source>
        <dbReference type="ARBA" id="ARBA00022692"/>
    </source>
</evidence>
<dbReference type="Proteomes" id="UP000215509">
    <property type="component" value="Unassembled WGS sequence"/>
</dbReference>
<dbReference type="InterPro" id="IPR052770">
    <property type="entry name" value="Cobalt_transport_CbiQ"/>
</dbReference>
<dbReference type="EMBL" id="NMQW01000023">
    <property type="protein sequence ID" value="OXM85143.1"/>
    <property type="molecule type" value="Genomic_DNA"/>
</dbReference>
<dbReference type="PANTHER" id="PTHR43723">
    <property type="entry name" value="COBALT TRANSPORT PROTEIN CBIQ"/>
    <property type="match status" value="1"/>
</dbReference>
<proteinExistence type="predicted"/>
<evidence type="ECO:0000256" key="4">
    <source>
        <dbReference type="ARBA" id="ARBA00022989"/>
    </source>
</evidence>
<dbReference type="GO" id="GO:0043190">
    <property type="term" value="C:ATP-binding cassette (ABC) transporter complex"/>
    <property type="evidence" value="ECO:0007669"/>
    <property type="project" value="InterPro"/>
</dbReference>
<dbReference type="NCBIfam" id="TIGR02454">
    <property type="entry name" value="ECF_T_CbiQ"/>
    <property type="match status" value="1"/>
</dbReference>
<dbReference type="RefSeq" id="WP_094015906.1">
    <property type="nucleotide sequence ID" value="NZ_NMQW01000023.1"/>
</dbReference>
<dbReference type="Pfam" id="PF02361">
    <property type="entry name" value="CbiQ"/>
    <property type="match status" value="1"/>
</dbReference>
<dbReference type="OrthoDB" id="9815246at2"/>
<dbReference type="PANTHER" id="PTHR43723:SF1">
    <property type="entry name" value="COBALT TRANSPORT PROTEIN CBIQ"/>
    <property type="match status" value="1"/>
</dbReference>
<evidence type="ECO:0000256" key="2">
    <source>
        <dbReference type="ARBA" id="ARBA00022475"/>
    </source>
</evidence>
<keyword evidence="3 6" id="KW-0812">Transmembrane</keyword>
<name>A0A229UP59_9BACL</name>
<keyword evidence="4 6" id="KW-1133">Transmembrane helix</keyword>